<dbReference type="InterPro" id="IPR001357">
    <property type="entry name" value="BRCT_dom"/>
</dbReference>
<reference evidence="8" key="1">
    <citation type="submission" date="2025-05" db="UniProtKB">
        <authorList>
            <consortium name="RefSeq"/>
        </authorList>
    </citation>
    <scope>NUCLEOTIDE SEQUENCE [LARGE SCALE GENOMIC DNA]</scope>
    <source>
        <strain evidence="8">14028-0561.14</strain>
    </source>
</reference>
<dbReference type="PANTHER" id="PTHR12221:SF6">
    <property type="entry name" value="PESCADILLO HOMOLOG"/>
    <property type="match status" value="1"/>
</dbReference>
<dbReference type="GO" id="GO:0070545">
    <property type="term" value="C:PeBoW complex"/>
    <property type="evidence" value="ECO:0007669"/>
    <property type="project" value="TreeGrafter"/>
</dbReference>
<dbReference type="GO" id="GO:0000466">
    <property type="term" value="P:maturation of 5.8S rRNA from tricistronic rRNA transcript (SSU-rRNA, 5.8S rRNA, LSU-rRNA)"/>
    <property type="evidence" value="ECO:0007669"/>
    <property type="project" value="UniProtKB-UniRule"/>
</dbReference>
<dbReference type="RefSeq" id="XP_017026026.1">
    <property type="nucleotide sequence ID" value="XM_017170537.2"/>
</dbReference>
<dbReference type="HAMAP" id="MF_03028">
    <property type="entry name" value="Pescadillo"/>
    <property type="match status" value="1"/>
</dbReference>
<keyword evidence="8" id="KW-1185">Reference proteome</keyword>
<protein>
    <recommendedName>
        <fullName evidence="5">Pescadillo homolog</fullName>
    </recommendedName>
</protein>
<comment type="subcellular location">
    <subcellularLocation>
        <location evidence="5">Nucleus</location>
        <location evidence="5">Nucleolus</location>
    </subcellularLocation>
    <subcellularLocation>
        <location evidence="5">Nucleus</location>
        <location evidence="5">Nucleoplasm</location>
    </subcellularLocation>
</comment>
<keyword evidence="1 5" id="KW-0690">Ribosome biogenesis</keyword>
<keyword evidence="4 5" id="KW-0539">Nucleus</keyword>
<feature type="compositionally biased region" description="Basic and acidic residues" evidence="6">
    <location>
        <begin position="550"/>
        <end position="559"/>
    </location>
</feature>
<feature type="compositionally biased region" description="Acidic residues" evidence="6">
    <location>
        <begin position="497"/>
        <end position="521"/>
    </location>
</feature>
<evidence type="ECO:0000256" key="5">
    <source>
        <dbReference type="HAMAP-Rule" id="MF_03028"/>
    </source>
</evidence>
<feature type="domain" description="BRCT" evidence="7">
    <location>
        <begin position="321"/>
        <end position="414"/>
    </location>
</feature>
<gene>
    <name evidence="9" type="primary">LOC108077270</name>
</gene>
<reference evidence="9" key="2">
    <citation type="submission" date="2025-08" db="UniProtKB">
        <authorList>
            <consortium name="RefSeq"/>
        </authorList>
    </citation>
    <scope>IDENTIFICATION</scope>
    <source>
        <strain evidence="9">14028-0561.14</strain>
        <tissue evidence="9">Whole fly</tissue>
    </source>
</reference>
<feature type="compositionally biased region" description="Acidic residues" evidence="6">
    <location>
        <begin position="454"/>
        <end position="470"/>
    </location>
</feature>
<dbReference type="OrthoDB" id="10264910at2759"/>
<dbReference type="InterPro" id="IPR010613">
    <property type="entry name" value="PES"/>
</dbReference>
<dbReference type="GO" id="GO:0005654">
    <property type="term" value="C:nucleoplasm"/>
    <property type="evidence" value="ECO:0007669"/>
    <property type="project" value="UniProtKB-SubCell"/>
</dbReference>
<comment type="similarity">
    <text evidence="5">Belongs to the pescadillo family.</text>
</comment>
<dbReference type="SUPFAM" id="SSF52113">
    <property type="entry name" value="BRCT domain"/>
    <property type="match status" value="1"/>
</dbReference>
<organism evidence="8 9">
    <name type="scientific">Drosophila kikkawai</name>
    <name type="common">Fruit fly</name>
    <dbReference type="NCBI Taxonomy" id="30033"/>
    <lineage>
        <taxon>Eukaryota</taxon>
        <taxon>Metazoa</taxon>
        <taxon>Ecdysozoa</taxon>
        <taxon>Arthropoda</taxon>
        <taxon>Hexapoda</taxon>
        <taxon>Insecta</taxon>
        <taxon>Pterygota</taxon>
        <taxon>Neoptera</taxon>
        <taxon>Endopterygota</taxon>
        <taxon>Diptera</taxon>
        <taxon>Brachycera</taxon>
        <taxon>Muscomorpha</taxon>
        <taxon>Ephydroidea</taxon>
        <taxon>Drosophilidae</taxon>
        <taxon>Drosophila</taxon>
        <taxon>Sophophora</taxon>
    </lineage>
</organism>
<dbReference type="Gene3D" id="3.40.50.10190">
    <property type="entry name" value="BRCT domain"/>
    <property type="match status" value="1"/>
</dbReference>
<dbReference type="Proteomes" id="UP001652661">
    <property type="component" value="Chromosome 2L"/>
</dbReference>
<evidence type="ECO:0000313" key="8">
    <source>
        <dbReference type="Proteomes" id="UP001652661"/>
    </source>
</evidence>
<dbReference type="Pfam" id="PF06732">
    <property type="entry name" value="Pescadillo_N"/>
    <property type="match status" value="1"/>
</dbReference>
<dbReference type="GO" id="GO:0000463">
    <property type="term" value="P:maturation of LSU-rRNA from tricistronic rRNA transcript (SSU-rRNA, 5.8S rRNA, LSU-rRNA)"/>
    <property type="evidence" value="ECO:0007669"/>
    <property type="project" value="UniProtKB-UniRule"/>
</dbReference>
<feature type="compositionally biased region" description="Basic and acidic residues" evidence="6">
    <location>
        <begin position="522"/>
        <end position="533"/>
    </location>
</feature>
<dbReference type="SMART" id="SM00292">
    <property type="entry name" value="BRCT"/>
    <property type="match status" value="1"/>
</dbReference>
<keyword evidence="3" id="KW-0597">Phosphoprotein</keyword>
<evidence type="ECO:0000256" key="2">
    <source>
        <dbReference type="ARBA" id="ARBA00022552"/>
    </source>
</evidence>
<dbReference type="GO" id="GO:0003723">
    <property type="term" value="F:RNA binding"/>
    <property type="evidence" value="ECO:0007669"/>
    <property type="project" value="TreeGrafter"/>
</dbReference>
<dbReference type="CDD" id="cd17709">
    <property type="entry name" value="BRCT_pescadillo_like"/>
    <property type="match status" value="1"/>
</dbReference>
<dbReference type="FunFam" id="3.40.50.10190:FF:000002">
    <property type="entry name" value="Pescadillo homolog"/>
    <property type="match status" value="1"/>
</dbReference>
<name>A0A6P4IT16_DROKI</name>
<dbReference type="PANTHER" id="PTHR12221">
    <property type="entry name" value="PESCADILLO - RELATED"/>
    <property type="match status" value="1"/>
</dbReference>
<dbReference type="GO" id="GO:0030687">
    <property type="term" value="C:preribosome, large subunit precursor"/>
    <property type="evidence" value="ECO:0007669"/>
    <property type="project" value="UniProtKB-UniRule"/>
</dbReference>
<dbReference type="OMA" id="QKVTWIV"/>
<evidence type="ECO:0000313" key="9">
    <source>
        <dbReference type="RefSeq" id="XP_017026026.1"/>
    </source>
</evidence>
<dbReference type="Pfam" id="PF16589">
    <property type="entry name" value="BRCT_2"/>
    <property type="match status" value="1"/>
</dbReference>
<dbReference type="AlphaFoldDB" id="A0A6P4IT16"/>
<dbReference type="GO" id="GO:0043021">
    <property type="term" value="F:ribonucleoprotein complex binding"/>
    <property type="evidence" value="ECO:0007669"/>
    <property type="project" value="UniProtKB-UniRule"/>
</dbReference>
<feature type="compositionally biased region" description="Basic residues" evidence="6">
    <location>
        <begin position="540"/>
        <end position="549"/>
    </location>
</feature>
<keyword evidence="2 5" id="KW-0698">rRNA processing</keyword>
<feature type="region of interest" description="Disordered" evidence="6">
    <location>
        <begin position="488"/>
        <end position="566"/>
    </location>
</feature>
<proteinExistence type="inferred from homology"/>
<dbReference type="InterPro" id="IPR036420">
    <property type="entry name" value="BRCT_dom_sf"/>
</dbReference>
<comment type="function">
    <text evidence="5">Required for maturation of ribosomal RNAs and formation of the large ribosomal subunit.</text>
</comment>
<evidence type="ECO:0000256" key="4">
    <source>
        <dbReference type="ARBA" id="ARBA00023242"/>
    </source>
</evidence>
<accession>A0A6P4IT16</accession>
<dbReference type="PROSITE" id="PS50172">
    <property type="entry name" value="BRCT"/>
    <property type="match status" value="1"/>
</dbReference>
<feature type="region of interest" description="Disordered" evidence="6">
    <location>
        <begin position="437"/>
        <end position="470"/>
    </location>
</feature>
<evidence type="ECO:0000256" key="6">
    <source>
        <dbReference type="SAM" id="MobiDB-lite"/>
    </source>
</evidence>
<evidence type="ECO:0000256" key="1">
    <source>
        <dbReference type="ARBA" id="ARBA00022517"/>
    </source>
</evidence>
<evidence type="ECO:0000259" key="7">
    <source>
        <dbReference type="PROSITE" id="PS50172"/>
    </source>
</evidence>
<sequence length="627" mass="73893">MRRPKKYESGEATQYISRRAALRKLQLSLNDFRRLCILKGVYPREPKHRRRAQKGSTEIKVLYHTKDIRFLLHESIVWTLRDYKIFAKKSSRDRAIKDFRNLKRRLALFPEIKLDHIVKERYPTFIDALKDLDDCLTLLFLFSTFPSLQLIPREQSNLCRRLTIEFLHYVIASKSLRKVFISIKGYYFQAEIKGQKVTWIVPHYYPFKPQSRQEVDFKVMSIFVEFYTIMLGFTNFRLFHGLNLAYPPQFPSSVLQDNEDTLKDEASFVSDRIAALNFELLRTDKVQEDEEELDIDMELLEQDGDSKRIIKMKQEAQEVARLRTLFKGLKFFINREVPREPLVIIIRSFGGKVSWDSSIYPGSAYDESDETITHQIVDRPSLGTQYISRDYIQPQWLFDCVNQRQLLPTNKYFLGEKLPPHLSPFVDSKRDTYIPPEEKALLDPSLIETHEQSDESEDEAEKEEEETVDQELLDAQLQLAYQEETAEYKKYGGVDGVNEDEEDLEDDDASDDDDDEEEELDEKAKRLKQEKQKMSVQSGKVHKVNKRQVHKAEVDEHRLQARMVKPRHRNLFRKLIREKQTKEKEEWLLRKKRRTIEADEKEARKTAKREARKEAAVAAAKAAKLGK</sequence>
<dbReference type="GeneID" id="108077270"/>
<evidence type="ECO:0000256" key="3">
    <source>
        <dbReference type="ARBA" id="ARBA00022553"/>
    </source>
</evidence>